<gene>
    <name evidence="2" type="ORF">SCARR_05576</name>
</gene>
<dbReference type="EMBL" id="CAAHFH010000004">
    <property type="protein sequence ID" value="VGO23469.1"/>
    <property type="molecule type" value="Genomic_DNA"/>
</dbReference>
<keyword evidence="3" id="KW-1185">Reference proteome</keyword>
<evidence type="ECO:0000313" key="2">
    <source>
        <dbReference type="EMBL" id="VGO23469.1"/>
    </source>
</evidence>
<keyword evidence="1" id="KW-0812">Transmembrane</keyword>
<feature type="transmembrane region" description="Helical" evidence="1">
    <location>
        <begin position="118"/>
        <end position="138"/>
    </location>
</feature>
<dbReference type="Proteomes" id="UP000346198">
    <property type="component" value="Unassembled WGS sequence"/>
</dbReference>
<sequence length="231" mass="26255">MILGVILGLLVTVTHFALLRGLSELVSTALGPIARRMMIKQGNEPSFWDKGHQYLTYAQVVVQFLLAFTGLIFWFFFPAIWSSWAHAWSSPIPCLIYLLLAVLLLHKTLSGIPLVRQVIFFYRFSAVPVSILLLLIFYVPSVRTAVPYTYGLLVAYCCLVLSTVFGIWYNTRKWSNFAELNHRHDLIVEKFPKLQRLILVLIRNPRDHAGSSTKLSRSVGGVSHHVQTWGL</sequence>
<feature type="transmembrane region" description="Helical" evidence="1">
    <location>
        <begin position="6"/>
        <end position="33"/>
    </location>
</feature>
<keyword evidence="1" id="KW-0472">Membrane</keyword>
<protein>
    <submittedName>
        <fullName evidence="2">Uncharacterized protein</fullName>
    </submittedName>
</protein>
<evidence type="ECO:0000313" key="3">
    <source>
        <dbReference type="Proteomes" id="UP000346198"/>
    </source>
</evidence>
<proteinExistence type="predicted"/>
<organism evidence="2 3">
    <name type="scientific">Pontiella sulfatireligans</name>
    <dbReference type="NCBI Taxonomy" id="2750658"/>
    <lineage>
        <taxon>Bacteria</taxon>
        <taxon>Pseudomonadati</taxon>
        <taxon>Kiritimatiellota</taxon>
        <taxon>Kiritimatiellia</taxon>
        <taxon>Kiritimatiellales</taxon>
        <taxon>Pontiellaceae</taxon>
        <taxon>Pontiella</taxon>
    </lineage>
</organism>
<feature type="transmembrane region" description="Helical" evidence="1">
    <location>
        <begin position="54"/>
        <end position="76"/>
    </location>
</feature>
<feature type="transmembrane region" description="Helical" evidence="1">
    <location>
        <begin position="88"/>
        <end position="106"/>
    </location>
</feature>
<evidence type="ECO:0000256" key="1">
    <source>
        <dbReference type="SAM" id="Phobius"/>
    </source>
</evidence>
<name>A0A6C2UTH6_9BACT</name>
<keyword evidence="1" id="KW-1133">Transmembrane helix</keyword>
<reference evidence="2 3" key="1">
    <citation type="submission" date="2019-04" db="EMBL/GenBank/DDBJ databases">
        <authorList>
            <person name="Van Vliet M D."/>
        </authorList>
    </citation>
    <scope>NUCLEOTIDE SEQUENCE [LARGE SCALE GENOMIC DNA]</scope>
    <source>
        <strain evidence="2 3">F21</strain>
    </source>
</reference>
<feature type="transmembrane region" description="Helical" evidence="1">
    <location>
        <begin position="150"/>
        <end position="169"/>
    </location>
</feature>
<accession>A0A6C2UTH6</accession>
<dbReference type="AlphaFoldDB" id="A0A6C2UTH6"/>